<accession>A0A7J6PE28</accession>
<reference evidence="4 5" key="1">
    <citation type="submission" date="2020-04" db="EMBL/GenBank/DDBJ databases">
        <title>Perkinsus olseni comparative genomics.</title>
        <authorList>
            <person name="Bogema D.R."/>
        </authorList>
    </citation>
    <scope>NUCLEOTIDE SEQUENCE [LARGE SCALE GENOMIC DNA]</scope>
    <source>
        <strain evidence="4">00978-12</strain>
    </source>
</reference>
<feature type="region of interest" description="Disordered" evidence="1">
    <location>
        <begin position="691"/>
        <end position="713"/>
    </location>
</feature>
<dbReference type="EMBL" id="JABANP010000032">
    <property type="protein sequence ID" value="KAF4694453.1"/>
    <property type="molecule type" value="Genomic_DNA"/>
</dbReference>
<organism evidence="4 5">
    <name type="scientific">Perkinsus olseni</name>
    <name type="common">Perkinsus atlanticus</name>
    <dbReference type="NCBI Taxonomy" id="32597"/>
    <lineage>
        <taxon>Eukaryota</taxon>
        <taxon>Sar</taxon>
        <taxon>Alveolata</taxon>
        <taxon>Perkinsozoa</taxon>
        <taxon>Perkinsea</taxon>
        <taxon>Perkinsida</taxon>
        <taxon>Perkinsidae</taxon>
        <taxon>Perkinsus</taxon>
    </lineage>
</organism>
<keyword evidence="2" id="KW-0812">Transmembrane</keyword>
<dbReference type="GO" id="GO:0007186">
    <property type="term" value="P:G protein-coupled receptor signaling pathway"/>
    <property type="evidence" value="ECO:0007669"/>
    <property type="project" value="InterPro"/>
</dbReference>
<feature type="transmembrane region" description="Helical" evidence="2">
    <location>
        <begin position="256"/>
        <end position="273"/>
    </location>
</feature>
<dbReference type="AlphaFoldDB" id="A0A7J6PE28"/>
<feature type="transmembrane region" description="Helical" evidence="2">
    <location>
        <begin position="362"/>
        <end position="381"/>
    </location>
</feature>
<name>A0A7J6PE28_PEROL</name>
<proteinExistence type="predicted"/>
<dbReference type="OrthoDB" id="45670at2759"/>
<dbReference type="Proteomes" id="UP000541610">
    <property type="component" value="Unassembled WGS sequence"/>
</dbReference>
<feature type="compositionally biased region" description="Low complexity" evidence="1">
    <location>
        <begin position="691"/>
        <end position="703"/>
    </location>
</feature>
<comment type="caution">
    <text evidence="4">The sequence shown here is derived from an EMBL/GenBank/DDBJ whole genome shotgun (WGS) entry which is preliminary data.</text>
</comment>
<dbReference type="PANTHER" id="PTHR23252">
    <property type="entry name" value="INTIMAL THICKNESS RECEPTOR-RELATED"/>
    <property type="match status" value="1"/>
</dbReference>
<feature type="transmembrane region" description="Helical" evidence="2">
    <location>
        <begin position="222"/>
        <end position="249"/>
    </location>
</feature>
<protein>
    <recommendedName>
        <fullName evidence="3">GPR180/TMEM145 transmembrane domain-containing protein</fullName>
    </recommendedName>
</protein>
<dbReference type="Pfam" id="PF10192">
    <property type="entry name" value="GPR180-TMEM145_TM"/>
    <property type="match status" value="1"/>
</dbReference>
<evidence type="ECO:0000259" key="3">
    <source>
        <dbReference type="Pfam" id="PF10192"/>
    </source>
</evidence>
<evidence type="ECO:0000256" key="2">
    <source>
        <dbReference type="SAM" id="Phobius"/>
    </source>
</evidence>
<keyword evidence="2" id="KW-1133">Transmembrane helix</keyword>
<dbReference type="PANTHER" id="PTHR23252:SF24">
    <property type="entry name" value="TRANSMEMBRANE PROTEIN 145"/>
    <property type="match status" value="1"/>
</dbReference>
<dbReference type="InterPro" id="IPR019336">
    <property type="entry name" value="GPR180/TMEM145_TM"/>
</dbReference>
<dbReference type="GO" id="GO:0019236">
    <property type="term" value="P:response to pheromone"/>
    <property type="evidence" value="ECO:0007669"/>
    <property type="project" value="InterPro"/>
</dbReference>
<feature type="domain" description="GPR180/TMEM145 transmembrane" evidence="3">
    <location>
        <begin position="173"/>
        <end position="368"/>
    </location>
</feature>
<feature type="transmembrane region" description="Helical" evidence="2">
    <location>
        <begin position="293"/>
        <end position="313"/>
    </location>
</feature>
<evidence type="ECO:0000256" key="1">
    <source>
        <dbReference type="SAM" id="MobiDB-lite"/>
    </source>
</evidence>
<evidence type="ECO:0000313" key="4">
    <source>
        <dbReference type="EMBL" id="KAF4694453.1"/>
    </source>
</evidence>
<sequence length="818" mass="90421">MHRWKYLSKFGYDIGTGYWRVRMRTVRPHLTEPIKIPVEVYLDNDWDAVERADYCERSRYRKTSRFVELPANGEWSGWVSGELSQTVRPHVWYFAVLDCGEQLKSTTRIKFEFIANQENGSEFSAGAERHSRHRVGSTHHIWYYLLGRSITLQRPSCPTISVLFTWFFAKECRKFVRSADSLHPVVITLACAIGLQFCSTVFELIHLHNYNNNGYGVKPLDVLSEICGMLVEVLLSSLLILIALGYTLLHSKLGDLDVVIPIVFIIGVVHVLLVGFGKIKDDASYKFYENEGVVGYILVVIRLLLAAWFLWAVNETRKEAGMKLRYFLAKFAGLGMLYFFSYPVLFIITGFFAPYYRQKVMLVGWFAIKYGVFAWMTSMFLTRGDYFQVSTLNSSFLPGGVRPGLWAQWKHIPLMYAYGLPPPSETIVTGNVAARHLAASAASQAPVVQVVWIDRNAFKPNRPPYEFEAVAPVTRLKRFKTAAACVKWLNDRQKRAGCNQPAVAAAERRCKDVLDSASSKSCLDKIHNSPPPNVIFSTPTSHTRSMSCKSSTISAALGRGSNSGSYPTLVCRVASAAAAGEAFPEDDPLRRVDLRLVVSAREAKLLLSCLSVEGGEEVHAVGGSVFSRRCIVPPKPFRSIEVYVYHRCAFEKPRNVDDAELAAHELVVEVYPTLEQAVFMGVMNPGAFPSGTSTGVSETSSPGHTASEDTVDCCSSSVGGGGGQMTLVPMGLPPPSAYVIAGPPSHYTWPPLLMPCIPPASMMLHPPPAIIMPFPPNSNSSSQQTPAVGTAATVEQPNCGGTNMTPVPCSLYFPVLYN</sequence>
<feature type="transmembrane region" description="Helical" evidence="2">
    <location>
        <begin position="334"/>
        <end position="356"/>
    </location>
</feature>
<gene>
    <name evidence="4" type="ORF">FOZ60_008031</name>
</gene>
<feature type="transmembrane region" description="Helical" evidence="2">
    <location>
        <begin position="182"/>
        <end position="202"/>
    </location>
</feature>
<dbReference type="InterPro" id="IPR047831">
    <property type="entry name" value="GPR180/TMEM145"/>
</dbReference>
<keyword evidence="2" id="KW-0472">Membrane</keyword>
<evidence type="ECO:0000313" key="5">
    <source>
        <dbReference type="Proteomes" id="UP000541610"/>
    </source>
</evidence>